<gene>
    <name evidence="1" type="ORF">N7476_006115</name>
</gene>
<protein>
    <recommendedName>
        <fullName evidence="3">ASST-domain-containing protein</fullName>
    </recommendedName>
</protein>
<name>A0A9W9PY80_9EURO</name>
<dbReference type="Proteomes" id="UP001147746">
    <property type="component" value="Unassembled WGS sequence"/>
</dbReference>
<dbReference type="Pfam" id="PF14269">
    <property type="entry name" value="Arylsulfotran_2"/>
    <property type="match status" value="1"/>
</dbReference>
<dbReference type="PANTHER" id="PTHR35340">
    <property type="entry name" value="PQQ ENZYME REPEAT PROTEIN-RELATED"/>
    <property type="match status" value="1"/>
</dbReference>
<reference evidence="1" key="1">
    <citation type="submission" date="2022-12" db="EMBL/GenBank/DDBJ databases">
        <authorList>
            <person name="Petersen C."/>
        </authorList>
    </citation>
    <scope>NUCLEOTIDE SEQUENCE</scope>
    <source>
        <strain evidence="1">IBT 21472</strain>
    </source>
</reference>
<evidence type="ECO:0008006" key="3">
    <source>
        <dbReference type="Google" id="ProtNLM"/>
    </source>
</evidence>
<dbReference type="AlphaFoldDB" id="A0A9W9PY80"/>
<accession>A0A9W9PY80</accession>
<dbReference type="PANTHER" id="PTHR35340:SF9">
    <property type="entry name" value="ASST-DOMAIN-CONTAINING PROTEIN"/>
    <property type="match status" value="1"/>
</dbReference>
<reference evidence="1" key="2">
    <citation type="journal article" date="2023" name="IMA Fungus">
        <title>Comparative genomic study of the Penicillium genus elucidates a diverse pangenome and 15 lateral gene transfer events.</title>
        <authorList>
            <person name="Petersen C."/>
            <person name="Sorensen T."/>
            <person name="Nielsen M.R."/>
            <person name="Sondergaard T.E."/>
            <person name="Sorensen J.L."/>
            <person name="Fitzpatrick D.A."/>
            <person name="Frisvad J.C."/>
            <person name="Nielsen K.L."/>
        </authorList>
    </citation>
    <scope>NUCLEOTIDE SEQUENCE</scope>
    <source>
        <strain evidence="1">IBT 21472</strain>
    </source>
</reference>
<sequence>MDIFSIMVLRQRPDIHAPILDVSTNNEQSVTPGFIFLAPYETALPGPYIYDMSGELVWSGSNGSTTVISHDLHVCSYAESDHLCFFQGAQIGGYARGLSVFLDNEYKPAATVQSGRGLELSDMHELRIFDEDLYQPKQYDLVSSGIPAANGWVMSGVFQEINITSGEVLFQWSSLDHVPLSETYTPFGLNPAVGNGLSNTTPWDYFHINSVDKSSKGDCYNSECEETCSIQRSDYIVSSRHTSTIYKVSGKDGSLLWRLGGKESSFTWVDYNFSSQHDARLREENQTHTILSLFDNGSDNYRNTSSTSAGMILALDHRTNTSNILNRFEAPGKGLLSTSQGNTQMLPNGNVFIGWGENPSVSRHTADGSVVYIATLKDQNAMNYRAFKWNWTATPSVPPDVFAQASSPNAPFTFWASWNGATEYNSWNFYGSKSNSDPLVLLGSVTRQGFQTTFTFPQFYSHALAEAVSADGTGLRNSTIITVALPKASKK</sequence>
<evidence type="ECO:0000313" key="1">
    <source>
        <dbReference type="EMBL" id="KAJ5315808.1"/>
    </source>
</evidence>
<keyword evidence="2" id="KW-1185">Reference proteome</keyword>
<organism evidence="1 2">
    <name type="scientific">Penicillium atrosanguineum</name>
    <dbReference type="NCBI Taxonomy" id="1132637"/>
    <lineage>
        <taxon>Eukaryota</taxon>
        <taxon>Fungi</taxon>
        <taxon>Dikarya</taxon>
        <taxon>Ascomycota</taxon>
        <taxon>Pezizomycotina</taxon>
        <taxon>Eurotiomycetes</taxon>
        <taxon>Eurotiomycetidae</taxon>
        <taxon>Eurotiales</taxon>
        <taxon>Aspergillaceae</taxon>
        <taxon>Penicillium</taxon>
    </lineage>
</organism>
<comment type="caution">
    <text evidence="1">The sequence shown here is derived from an EMBL/GenBank/DDBJ whole genome shotgun (WGS) entry which is preliminary data.</text>
</comment>
<dbReference type="EMBL" id="JAPZBO010000005">
    <property type="protein sequence ID" value="KAJ5315808.1"/>
    <property type="molecule type" value="Genomic_DNA"/>
</dbReference>
<proteinExistence type="predicted"/>
<dbReference type="InterPro" id="IPR053143">
    <property type="entry name" value="Arylsulfate_ST"/>
</dbReference>
<evidence type="ECO:0000313" key="2">
    <source>
        <dbReference type="Proteomes" id="UP001147746"/>
    </source>
</evidence>
<dbReference type="InterPro" id="IPR039535">
    <property type="entry name" value="ASST-like"/>
</dbReference>